<dbReference type="Gramene" id="CDY62008">
    <property type="protein sequence ID" value="CDY62008"/>
    <property type="gene ID" value="GSBRNA2T00035827001"/>
</dbReference>
<evidence type="ECO:0000313" key="3">
    <source>
        <dbReference type="EMBL" id="CDY62008.1"/>
    </source>
</evidence>
<evidence type="ECO:0000313" key="4">
    <source>
        <dbReference type="Proteomes" id="UP000028999"/>
    </source>
</evidence>
<dbReference type="EMBL" id="LK034078">
    <property type="protein sequence ID" value="CDY62008.1"/>
    <property type="molecule type" value="Genomic_DNA"/>
</dbReference>
<sequence length="212" mass="22704">MNLAKQIDAERPQHVAPTSRSGLRERPQLVALRGRSGSIVLSSRDRHASDLGVSLWPSRSGLRERPGVVALIGRFGSVFGFHRDEMASDFSGSLQRGRSESPPGAVVLRSDAAWAATTKDPGLEWVIISRSGNRSFKASVKWVTSLLTAEGLALREVVQSCVNLGLKTVAFEADSAQLIKAVNMNFLADSLAKNASNVADTMVVGEAFMAAN</sequence>
<dbReference type="GO" id="GO:0003676">
    <property type="term" value="F:nucleic acid binding"/>
    <property type="evidence" value="ECO:0007669"/>
    <property type="project" value="InterPro"/>
</dbReference>
<feature type="region of interest" description="Disordered" evidence="1">
    <location>
        <begin position="1"/>
        <end position="25"/>
    </location>
</feature>
<dbReference type="InterPro" id="IPR052929">
    <property type="entry name" value="RNase_H-like_EbsB-rel"/>
</dbReference>
<name>A0A078JC14_BRANA</name>
<accession>A0A078JC14</accession>
<protein>
    <submittedName>
        <fullName evidence="3">BnaC05g50370D protein</fullName>
    </submittedName>
</protein>
<dbReference type="PaxDb" id="3708-A0A078JC14"/>
<dbReference type="Pfam" id="PF13456">
    <property type="entry name" value="RVT_3"/>
    <property type="match status" value="1"/>
</dbReference>
<dbReference type="PANTHER" id="PTHR47074">
    <property type="entry name" value="BNAC02G40300D PROTEIN"/>
    <property type="match status" value="1"/>
</dbReference>
<dbReference type="AlphaFoldDB" id="A0A078JC14"/>
<reference evidence="3 4" key="1">
    <citation type="journal article" date="2014" name="Science">
        <title>Plant genetics. Early allopolyploid evolution in the post-Neolithic Brassica napus oilseed genome.</title>
        <authorList>
            <person name="Chalhoub B."/>
            <person name="Denoeud F."/>
            <person name="Liu S."/>
            <person name="Parkin I.A."/>
            <person name="Tang H."/>
            <person name="Wang X."/>
            <person name="Chiquet J."/>
            <person name="Belcram H."/>
            <person name="Tong C."/>
            <person name="Samans B."/>
            <person name="Correa M."/>
            <person name="Da Silva C."/>
            <person name="Just J."/>
            <person name="Falentin C."/>
            <person name="Koh C.S."/>
            <person name="Le Clainche I."/>
            <person name="Bernard M."/>
            <person name="Bento P."/>
            <person name="Noel B."/>
            <person name="Labadie K."/>
            <person name="Alberti A."/>
            <person name="Charles M."/>
            <person name="Arnaud D."/>
            <person name="Guo H."/>
            <person name="Daviaud C."/>
            <person name="Alamery S."/>
            <person name="Jabbari K."/>
            <person name="Zhao M."/>
            <person name="Edger P.P."/>
            <person name="Chelaifa H."/>
            <person name="Tack D."/>
            <person name="Lassalle G."/>
            <person name="Mestiri I."/>
            <person name="Schnel N."/>
            <person name="Le Paslier M.C."/>
            <person name="Fan G."/>
            <person name="Renault V."/>
            <person name="Bayer P.E."/>
            <person name="Golicz A.A."/>
            <person name="Manoli S."/>
            <person name="Lee T.H."/>
            <person name="Thi V.H."/>
            <person name="Chalabi S."/>
            <person name="Hu Q."/>
            <person name="Fan C."/>
            <person name="Tollenaere R."/>
            <person name="Lu Y."/>
            <person name="Battail C."/>
            <person name="Shen J."/>
            <person name="Sidebottom C.H."/>
            <person name="Wang X."/>
            <person name="Canaguier A."/>
            <person name="Chauveau A."/>
            <person name="Berard A."/>
            <person name="Deniot G."/>
            <person name="Guan M."/>
            <person name="Liu Z."/>
            <person name="Sun F."/>
            <person name="Lim Y.P."/>
            <person name="Lyons E."/>
            <person name="Town C.D."/>
            <person name="Bancroft I."/>
            <person name="Wang X."/>
            <person name="Meng J."/>
            <person name="Ma J."/>
            <person name="Pires J.C."/>
            <person name="King G.J."/>
            <person name="Brunel D."/>
            <person name="Delourme R."/>
            <person name="Renard M."/>
            <person name="Aury J.M."/>
            <person name="Adams K.L."/>
            <person name="Batley J."/>
            <person name="Snowdon R.J."/>
            <person name="Tost J."/>
            <person name="Edwards D."/>
            <person name="Zhou Y."/>
            <person name="Hua W."/>
            <person name="Sharpe A.G."/>
            <person name="Paterson A.H."/>
            <person name="Guan C."/>
            <person name="Wincker P."/>
        </authorList>
    </citation>
    <scope>NUCLEOTIDE SEQUENCE [LARGE SCALE GENOMIC DNA]</scope>
    <source>
        <strain evidence="4">cv. Darmor-bzh</strain>
    </source>
</reference>
<feature type="domain" description="RNase H type-1" evidence="2">
    <location>
        <begin position="110"/>
        <end position="186"/>
    </location>
</feature>
<dbReference type="Proteomes" id="UP000028999">
    <property type="component" value="Unassembled WGS sequence"/>
</dbReference>
<keyword evidence="4" id="KW-1185">Reference proteome</keyword>
<dbReference type="InterPro" id="IPR002156">
    <property type="entry name" value="RNaseH_domain"/>
</dbReference>
<organism evidence="3 4">
    <name type="scientific">Brassica napus</name>
    <name type="common">Rape</name>
    <dbReference type="NCBI Taxonomy" id="3708"/>
    <lineage>
        <taxon>Eukaryota</taxon>
        <taxon>Viridiplantae</taxon>
        <taxon>Streptophyta</taxon>
        <taxon>Embryophyta</taxon>
        <taxon>Tracheophyta</taxon>
        <taxon>Spermatophyta</taxon>
        <taxon>Magnoliopsida</taxon>
        <taxon>eudicotyledons</taxon>
        <taxon>Gunneridae</taxon>
        <taxon>Pentapetalae</taxon>
        <taxon>rosids</taxon>
        <taxon>malvids</taxon>
        <taxon>Brassicales</taxon>
        <taxon>Brassicaceae</taxon>
        <taxon>Brassiceae</taxon>
        <taxon>Brassica</taxon>
    </lineage>
</organism>
<dbReference type="PANTHER" id="PTHR47074:SF11">
    <property type="entry name" value="REVERSE TRANSCRIPTASE-LIKE PROTEIN"/>
    <property type="match status" value="1"/>
</dbReference>
<evidence type="ECO:0000256" key="1">
    <source>
        <dbReference type="SAM" id="MobiDB-lite"/>
    </source>
</evidence>
<dbReference type="GO" id="GO:0004523">
    <property type="term" value="F:RNA-DNA hybrid ribonuclease activity"/>
    <property type="evidence" value="ECO:0007669"/>
    <property type="project" value="InterPro"/>
</dbReference>
<proteinExistence type="predicted"/>
<gene>
    <name evidence="3" type="primary">BnaC05g50370D</name>
    <name evidence="3" type="ORF">GSBRNA2T00035827001</name>
</gene>
<evidence type="ECO:0000259" key="2">
    <source>
        <dbReference type="Pfam" id="PF13456"/>
    </source>
</evidence>